<gene>
    <name evidence="6" type="primary">rnfG</name>
    <name evidence="8" type="ORF">BOW53_15910</name>
</gene>
<keyword evidence="9" id="KW-1185">Reference proteome</keyword>
<evidence type="ECO:0000256" key="3">
    <source>
        <dbReference type="ARBA" id="ARBA00022630"/>
    </source>
</evidence>
<keyword evidence="5 6" id="KW-0249">Electron transport</keyword>
<dbReference type="EC" id="7.-.-.-" evidence="6"/>
<protein>
    <recommendedName>
        <fullName evidence="6">Ion-translocating oxidoreductase complex subunit G</fullName>
        <ecNumber evidence="6">7.-.-.-</ecNumber>
    </recommendedName>
    <alternativeName>
        <fullName evidence="6">Rnf electron transport complex subunit G</fullName>
    </alternativeName>
</protein>
<keyword evidence="2 6" id="KW-0597">Phosphoprotein</keyword>
<dbReference type="AlphaFoldDB" id="A0A1T2KZZ6"/>
<dbReference type="RefSeq" id="WP_078485071.1">
    <property type="nucleotide sequence ID" value="NZ_MPRL01000101.1"/>
</dbReference>
<evidence type="ECO:0000259" key="7">
    <source>
        <dbReference type="SMART" id="SM00900"/>
    </source>
</evidence>
<dbReference type="GO" id="GO:0009055">
    <property type="term" value="F:electron transfer activity"/>
    <property type="evidence" value="ECO:0007669"/>
    <property type="project" value="InterPro"/>
</dbReference>
<keyword evidence="4 6" id="KW-0288">FMN</keyword>
<evidence type="ECO:0000256" key="5">
    <source>
        <dbReference type="ARBA" id="ARBA00022982"/>
    </source>
</evidence>
<evidence type="ECO:0000256" key="6">
    <source>
        <dbReference type="HAMAP-Rule" id="MF_00479"/>
    </source>
</evidence>
<comment type="caution">
    <text evidence="8">The sequence shown here is derived from an EMBL/GenBank/DDBJ whole genome shotgun (WGS) entry which is preliminary data.</text>
</comment>
<comment type="function">
    <text evidence="6">Part of a membrane-bound complex that couples electron transfer with translocation of ions across the membrane.</text>
</comment>
<keyword evidence="6" id="KW-1003">Cell membrane</keyword>
<keyword evidence="3 6" id="KW-0285">Flavoprotein</keyword>
<evidence type="ECO:0000256" key="1">
    <source>
        <dbReference type="ARBA" id="ARBA00022448"/>
    </source>
</evidence>
<sequence>MLFRHIIGTMLLLALFAVVGTGLVALTHAGTQERIAANEREALLKSIHALIPPSSHDNDIFTDTVAVIDPLLGNDEPHTAYRARSGAQAVAVVLTPIAPDGYNGTIKLLVAINHDSTLAGVRILSHRETPGLGDGIEVERSDWVLGFNSRSLSDPAIKQWGVKKDGGAFDQFTGATITPRAVVNAVKQSLLYFRDHRDTLFALPQQETTDNG</sequence>
<keyword evidence="6" id="KW-1278">Translocase</keyword>
<keyword evidence="6" id="KW-0472">Membrane</keyword>
<dbReference type="Pfam" id="PF04205">
    <property type="entry name" value="FMN_bind"/>
    <property type="match status" value="1"/>
</dbReference>
<dbReference type="PANTHER" id="PTHR36118">
    <property type="entry name" value="ION-TRANSLOCATING OXIDOREDUCTASE COMPLEX SUBUNIT G"/>
    <property type="match status" value="1"/>
</dbReference>
<dbReference type="InterPro" id="IPR007329">
    <property type="entry name" value="FMN-bd"/>
</dbReference>
<dbReference type="OrthoDB" id="9784165at2"/>
<dbReference type="InterPro" id="IPR010209">
    <property type="entry name" value="Ion_transpt_RnfG/RsxG"/>
</dbReference>
<evidence type="ECO:0000256" key="2">
    <source>
        <dbReference type="ARBA" id="ARBA00022553"/>
    </source>
</evidence>
<dbReference type="NCBIfam" id="NF002519">
    <property type="entry name" value="PRK01908.1"/>
    <property type="match status" value="1"/>
</dbReference>
<organism evidence="8 9">
    <name type="scientific">Solemya pervernicosa gill symbiont</name>
    <dbReference type="NCBI Taxonomy" id="642797"/>
    <lineage>
        <taxon>Bacteria</taxon>
        <taxon>Pseudomonadati</taxon>
        <taxon>Pseudomonadota</taxon>
        <taxon>Gammaproteobacteria</taxon>
        <taxon>sulfur-oxidizing symbionts</taxon>
    </lineage>
</organism>
<dbReference type="SMART" id="SM00900">
    <property type="entry name" value="FMN_bind"/>
    <property type="match status" value="1"/>
</dbReference>
<keyword evidence="6" id="KW-1133">Transmembrane helix</keyword>
<dbReference type="GO" id="GO:0022900">
    <property type="term" value="P:electron transport chain"/>
    <property type="evidence" value="ECO:0007669"/>
    <property type="project" value="UniProtKB-UniRule"/>
</dbReference>
<evidence type="ECO:0000256" key="4">
    <source>
        <dbReference type="ARBA" id="ARBA00022643"/>
    </source>
</evidence>
<comment type="subunit">
    <text evidence="6">The complex is composed of six subunits: RnfA, RnfB, RnfC, RnfD, RnfE and RnfG.</text>
</comment>
<dbReference type="NCBIfam" id="TIGR01947">
    <property type="entry name" value="rnfG"/>
    <property type="match status" value="1"/>
</dbReference>
<dbReference type="PANTHER" id="PTHR36118:SF1">
    <property type="entry name" value="ION-TRANSLOCATING OXIDOREDUCTASE COMPLEX SUBUNIT G"/>
    <property type="match status" value="1"/>
</dbReference>
<name>A0A1T2KZZ6_9GAMM</name>
<dbReference type="PIRSF" id="PIRSF006091">
    <property type="entry name" value="E_trnsport_RnfG"/>
    <property type="match status" value="1"/>
</dbReference>
<feature type="modified residue" description="FMN phosphoryl threonine" evidence="6">
    <location>
        <position position="176"/>
    </location>
</feature>
<dbReference type="GO" id="GO:0010181">
    <property type="term" value="F:FMN binding"/>
    <property type="evidence" value="ECO:0007669"/>
    <property type="project" value="InterPro"/>
</dbReference>
<comment type="cofactor">
    <cofactor evidence="6">
        <name>FMN</name>
        <dbReference type="ChEBI" id="CHEBI:58210"/>
    </cofactor>
</comment>
<reference evidence="8 9" key="1">
    <citation type="submission" date="2016-11" db="EMBL/GenBank/DDBJ databases">
        <title>Mixed transmission modes and dynamic genome evolution in an obligate animal-bacterial symbiosis.</title>
        <authorList>
            <person name="Russell S.L."/>
            <person name="Corbett-Detig R.B."/>
            <person name="Cavanaugh C.M."/>
        </authorList>
    </citation>
    <scope>NUCLEOTIDE SEQUENCE [LARGE SCALE GENOMIC DNA]</scope>
    <source>
        <strain evidence="8">Sveles-Q1</strain>
    </source>
</reference>
<dbReference type="EMBL" id="MPRL01000101">
    <property type="protein sequence ID" value="OOZ38330.1"/>
    <property type="molecule type" value="Genomic_DNA"/>
</dbReference>
<dbReference type="GO" id="GO:0005886">
    <property type="term" value="C:plasma membrane"/>
    <property type="evidence" value="ECO:0007669"/>
    <property type="project" value="UniProtKB-SubCell"/>
</dbReference>
<feature type="domain" description="FMN-binding" evidence="7">
    <location>
        <begin position="101"/>
        <end position="193"/>
    </location>
</feature>
<evidence type="ECO:0000313" key="8">
    <source>
        <dbReference type="EMBL" id="OOZ38330.1"/>
    </source>
</evidence>
<proteinExistence type="inferred from homology"/>
<keyword evidence="6" id="KW-0812">Transmembrane</keyword>
<dbReference type="HAMAP" id="MF_00479">
    <property type="entry name" value="RsxG_RnfG"/>
    <property type="match status" value="1"/>
</dbReference>
<dbReference type="Proteomes" id="UP000191110">
    <property type="component" value="Unassembled WGS sequence"/>
</dbReference>
<evidence type="ECO:0000313" key="9">
    <source>
        <dbReference type="Proteomes" id="UP000191110"/>
    </source>
</evidence>
<comment type="similarity">
    <text evidence="6">Belongs to the RnfG family.</text>
</comment>
<keyword evidence="1 6" id="KW-0813">Transport</keyword>
<accession>A0A1T2KZZ6</accession>
<comment type="subcellular location">
    <subcellularLocation>
        <location evidence="6">Cell inner membrane</location>
        <topology evidence="6">Single-pass membrane protein</topology>
    </subcellularLocation>
</comment>
<keyword evidence="6" id="KW-0997">Cell inner membrane</keyword>